<proteinExistence type="predicted"/>
<name>A0A382VV68_9ZZZZ</name>
<protein>
    <submittedName>
        <fullName evidence="1">Uncharacterized protein</fullName>
    </submittedName>
</protein>
<feature type="non-terminal residue" evidence="1">
    <location>
        <position position="57"/>
    </location>
</feature>
<evidence type="ECO:0000313" key="1">
    <source>
        <dbReference type="EMBL" id="SVD50399.1"/>
    </source>
</evidence>
<dbReference type="EMBL" id="UINC01154878">
    <property type="protein sequence ID" value="SVD50399.1"/>
    <property type="molecule type" value="Genomic_DNA"/>
</dbReference>
<organism evidence="1">
    <name type="scientific">marine metagenome</name>
    <dbReference type="NCBI Taxonomy" id="408172"/>
    <lineage>
        <taxon>unclassified sequences</taxon>
        <taxon>metagenomes</taxon>
        <taxon>ecological metagenomes</taxon>
    </lineage>
</organism>
<reference evidence="1" key="1">
    <citation type="submission" date="2018-05" db="EMBL/GenBank/DDBJ databases">
        <authorList>
            <person name="Lanie J.A."/>
            <person name="Ng W.-L."/>
            <person name="Kazmierczak K.M."/>
            <person name="Andrzejewski T.M."/>
            <person name="Davidsen T.M."/>
            <person name="Wayne K.J."/>
            <person name="Tettelin H."/>
            <person name="Glass J.I."/>
            <person name="Rusch D."/>
            <person name="Podicherti R."/>
            <person name="Tsui H.-C.T."/>
            <person name="Winkler M.E."/>
        </authorList>
    </citation>
    <scope>NUCLEOTIDE SEQUENCE</scope>
</reference>
<gene>
    <name evidence="1" type="ORF">METZ01_LOCUS403253</name>
</gene>
<accession>A0A382VV68</accession>
<dbReference type="AlphaFoldDB" id="A0A382VV68"/>
<sequence length="57" mass="6637">MPLYSRLVNTQSISGYTLLDSGCNCYAVSALVLFRWKTIRRFVWIVVKVDPIMHNLF</sequence>